<gene>
    <name evidence="3" type="ORF">ORD21_15890</name>
</gene>
<dbReference type="InterPro" id="IPR001434">
    <property type="entry name" value="OmcB-like_DUF11"/>
</dbReference>
<dbReference type="InterPro" id="IPR051172">
    <property type="entry name" value="Chlamydia_OmcB"/>
</dbReference>
<comment type="caution">
    <text evidence="3">The sequence shown here is derived from an EMBL/GenBank/DDBJ whole genome shotgun (WGS) entry which is preliminary data.</text>
</comment>
<dbReference type="PANTHER" id="PTHR34819">
    <property type="entry name" value="LARGE CYSTEINE-RICH PERIPLASMIC PROTEIN OMCB"/>
    <property type="match status" value="1"/>
</dbReference>
<organism evidence="3 4">
    <name type="scientific">Deinococcus arenicola</name>
    <dbReference type="NCBI Taxonomy" id="2994950"/>
    <lineage>
        <taxon>Bacteria</taxon>
        <taxon>Thermotogati</taxon>
        <taxon>Deinococcota</taxon>
        <taxon>Deinococci</taxon>
        <taxon>Deinococcales</taxon>
        <taxon>Deinococcaceae</taxon>
        <taxon>Deinococcus</taxon>
    </lineage>
</organism>
<dbReference type="InterPro" id="IPR047589">
    <property type="entry name" value="DUF11_rpt"/>
</dbReference>
<feature type="domain" description="DUF11" evidence="2">
    <location>
        <begin position="71"/>
        <end position="187"/>
    </location>
</feature>
<dbReference type="EMBL" id="JAPMIV010000045">
    <property type="protein sequence ID" value="MDV6376081.1"/>
    <property type="molecule type" value="Genomic_DNA"/>
</dbReference>
<dbReference type="NCBIfam" id="TIGR01451">
    <property type="entry name" value="B_ant_repeat"/>
    <property type="match status" value="2"/>
</dbReference>
<proteinExistence type="predicted"/>
<dbReference type="Pfam" id="PF01345">
    <property type="entry name" value="DUF11"/>
    <property type="match status" value="2"/>
</dbReference>
<protein>
    <submittedName>
        <fullName evidence="3">Isopeptide-forming domain-containing fimbrial protein</fullName>
    </submittedName>
</protein>
<feature type="domain" description="DUF11" evidence="2">
    <location>
        <begin position="229"/>
        <end position="358"/>
    </location>
</feature>
<reference evidence="3 4" key="1">
    <citation type="submission" date="2022-11" db="EMBL/GenBank/DDBJ databases">
        <title>Deinococcus ZS9-10, Low Temperature and Draught-tolerating, UV-resistant Bacteria from Continental Antarctica.</title>
        <authorList>
            <person name="Cheng L."/>
        </authorList>
    </citation>
    <scope>NUCLEOTIDE SEQUENCE [LARGE SCALE GENOMIC DNA]</scope>
    <source>
        <strain evidence="3 4">ZS9-10</strain>
    </source>
</reference>
<feature type="region of interest" description="Disordered" evidence="1">
    <location>
        <begin position="473"/>
        <end position="502"/>
    </location>
</feature>
<dbReference type="Gene3D" id="2.60.40.740">
    <property type="match status" value="1"/>
</dbReference>
<evidence type="ECO:0000313" key="4">
    <source>
        <dbReference type="Proteomes" id="UP001276150"/>
    </source>
</evidence>
<sequence>MTSDPYKASGIYSNVASFKLVYGARTGANGSTAGGRLTALDFFRTDAVVTRASVDGYKSVKLTTDPDGSGSGTAGDTLTYTITYVNTGNAAVSNFQITDLLPTGLTAAAGAQTVRLNGTATPAARNTGYTGAGANTNLLATGQSLPVNGTVSVDIPVTVGTVSAKASLLNQAAATGGGVAINSDNVDSTTIFPPSVAAATGFSVPSGSIAQTQTASVDPTTVNVFPTTDLAINKTGSASVVLGSVASYTLTVWNKGPAAVTGATITDTVPGNLTVVNWNCAASGTATCGGVSSGTGNAINITAGILPVNPAAGVPTSGSFLTITVTGTASTVGSLTNIASVAVPTGSTDPVGGNNSSQQVTNITHPNLTCSTTLYGLFGSFTTPQLTYRTIAPIDTVNGTVGATIATVPSNSNERNYSLSVSADGGKFFVGGADGTLKIYDVASGQWDALTPTIPGFTTSPFRMGITKASGALRAAPDTSAQAPGSGPFSPPRLTRSRPCQI</sequence>
<dbReference type="SUPFAM" id="SSF50965">
    <property type="entry name" value="Galactose oxidase, central domain"/>
    <property type="match status" value="1"/>
</dbReference>
<evidence type="ECO:0000313" key="3">
    <source>
        <dbReference type="EMBL" id="MDV6376081.1"/>
    </source>
</evidence>
<name>A0ABU4DUH8_9DEIO</name>
<dbReference type="Proteomes" id="UP001276150">
    <property type="component" value="Unassembled WGS sequence"/>
</dbReference>
<dbReference type="InterPro" id="IPR026466">
    <property type="entry name" value="Fim_isopep_form_D2_dom"/>
</dbReference>
<dbReference type="NCBIfam" id="TIGR04226">
    <property type="entry name" value="RrgB_K2N_iso_D2"/>
    <property type="match status" value="1"/>
</dbReference>
<accession>A0ABU4DUH8</accession>
<keyword evidence="4" id="KW-1185">Reference proteome</keyword>
<evidence type="ECO:0000259" key="2">
    <source>
        <dbReference type="Pfam" id="PF01345"/>
    </source>
</evidence>
<evidence type="ECO:0000256" key="1">
    <source>
        <dbReference type="SAM" id="MobiDB-lite"/>
    </source>
</evidence>
<dbReference type="InterPro" id="IPR011043">
    <property type="entry name" value="Gal_Oxase/kelch_b-propeller"/>
</dbReference>
<dbReference type="RefSeq" id="WP_317641433.1">
    <property type="nucleotide sequence ID" value="NZ_JAPMIV010000045.1"/>
</dbReference>